<reference evidence="2" key="1">
    <citation type="submission" date="2019-08" db="EMBL/GenBank/DDBJ databases">
        <authorList>
            <person name="Kucharzyk K."/>
            <person name="Murdoch R.W."/>
            <person name="Higgins S."/>
            <person name="Loffler F."/>
        </authorList>
    </citation>
    <scope>NUCLEOTIDE SEQUENCE</scope>
</reference>
<feature type="domain" description="4-vinyl reductase 4VR" evidence="1">
    <location>
        <begin position="70"/>
        <end position="132"/>
    </location>
</feature>
<dbReference type="SMART" id="SM00989">
    <property type="entry name" value="V4R"/>
    <property type="match status" value="1"/>
</dbReference>
<dbReference type="InterPro" id="IPR004096">
    <property type="entry name" value="V4R"/>
</dbReference>
<dbReference type="Gene3D" id="3.30.1380.20">
    <property type="entry name" value="Trafficking protein particle complex subunit 3"/>
    <property type="match status" value="1"/>
</dbReference>
<accession>A0A645G4Q4</accession>
<protein>
    <recommendedName>
        <fullName evidence="1">4-vinyl reductase 4VR domain-containing protein</fullName>
    </recommendedName>
</protein>
<evidence type="ECO:0000313" key="2">
    <source>
        <dbReference type="EMBL" id="MPN21851.1"/>
    </source>
</evidence>
<dbReference type="SUPFAM" id="SSF111126">
    <property type="entry name" value="Ligand-binding domain in the NO signalling and Golgi transport"/>
    <property type="match status" value="1"/>
</dbReference>
<proteinExistence type="predicted"/>
<name>A0A645G4Q4_9ZZZZ</name>
<dbReference type="EMBL" id="VSSQ01069925">
    <property type="protein sequence ID" value="MPN21851.1"/>
    <property type="molecule type" value="Genomic_DNA"/>
</dbReference>
<sequence>MRQVLREAYGEEQTAALFRRAGQVAGSTFALGRMKLDMGLDAFAAQLQQVFSEEKIGILRLEEFDSATGRFVLTVGEDLGCSGLPVTNEMVCSYDEGFLAGILKEYTGVSYSVKEIDCWANGGRVCRFQGVPGGEGG</sequence>
<evidence type="ECO:0000259" key="1">
    <source>
        <dbReference type="SMART" id="SM00989"/>
    </source>
</evidence>
<dbReference type="AlphaFoldDB" id="A0A645G4Q4"/>
<dbReference type="InterPro" id="IPR024096">
    <property type="entry name" value="NO_sig/Golgi_transp_ligand-bd"/>
</dbReference>
<comment type="caution">
    <text evidence="2">The sequence shown here is derived from an EMBL/GenBank/DDBJ whole genome shotgun (WGS) entry which is preliminary data.</text>
</comment>
<dbReference type="Pfam" id="PF02830">
    <property type="entry name" value="V4R"/>
    <property type="match status" value="1"/>
</dbReference>
<dbReference type="PANTHER" id="PTHR35090">
    <property type="entry name" value="DNA-DIRECTED RNA POLYMERASE SUBUNIT I"/>
    <property type="match status" value="1"/>
</dbReference>
<organism evidence="2">
    <name type="scientific">bioreactor metagenome</name>
    <dbReference type="NCBI Taxonomy" id="1076179"/>
    <lineage>
        <taxon>unclassified sequences</taxon>
        <taxon>metagenomes</taxon>
        <taxon>ecological metagenomes</taxon>
    </lineage>
</organism>
<dbReference type="PANTHER" id="PTHR35090:SF2">
    <property type="entry name" value="ARSR FAMILY TRANSCRIPTIONAL REGULATOR"/>
    <property type="match status" value="1"/>
</dbReference>
<gene>
    <name evidence="2" type="ORF">SDC9_169233</name>
</gene>